<reference evidence="2" key="1">
    <citation type="submission" date="2021-03" db="EMBL/GenBank/DDBJ databases">
        <authorList>
            <consortium name="Genoscope - CEA"/>
            <person name="William W."/>
        </authorList>
    </citation>
    <scope>NUCLEOTIDE SEQUENCE</scope>
    <source>
        <strain evidence="2">Doubled-haploid Pahang</strain>
    </source>
</reference>
<dbReference type="Pfam" id="PF14379">
    <property type="entry name" value="Myb_CC_LHEQLE"/>
    <property type="match status" value="1"/>
</dbReference>
<organism evidence="3 4">
    <name type="scientific">Musa acuminata subsp. malaccensis</name>
    <name type="common">Wild banana</name>
    <name type="synonym">Musa malaccensis</name>
    <dbReference type="NCBI Taxonomy" id="214687"/>
    <lineage>
        <taxon>Eukaryota</taxon>
        <taxon>Viridiplantae</taxon>
        <taxon>Streptophyta</taxon>
        <taxon>Embryophyta</taxon>
        <taxon>Tracheophyta</taxon>
        <taxon>Spermatophyta</taxon>
        <taxon>Magnoliopsida</taxon>
        <taxon>Liliopsida</taxon>
        <taxon>Zingiberales</taxon>
        <taxon>Musaceae</taxon>
        <taxon>Musa</taxon>
    </lineage>
</organism>
<dbReference type="AlphaFoldDB" id="A0A804JSV9"/>
<dbReference type="Proteomes" id="UP000012960">
    <property type="component" value="Unplaced"/>
</dbReference>
<name>A0A804JSV9_MUSAM</name>
<dbReference type="InParanoid" id="A0A804JSV9"/>
<reference evidence="3" key="2">
    <citation type="submission" date="2021-05" db="UniProtKB">
        <authorList>
            <consortium name="EnsemblPlants"/>
        </authorList>
    </citation>
    <scope>IDENTIFICATION</scope>
    <source>
        <strain evidence="3">subsp. malaccensis</strain>
    </source>
</reference>
<dbReference type="Gramene" id="Ma07_t06470.1">
    <property type="protein sequence ID" value="Ma07_p06470.1"/>
    <property type="gene ID" value="Ma07_g06470"/>
</dbReference>
<evidence type="ECO:0000313" key="4">
    <source>
        <dbReference type="Proteomes" id="UP000012960"/>
    </source>
</evidence>
<proteinExistence type="predicted"/>
<evidence type="ECO:0000259" key="1">
    <source>
        <dbReference type="Pfam" id="PF14379"/>
    </source>
</evidence>
<sequence>MQITGALWLQLDVQRRLHEQLEVHASIMLQATLNKGLLMHQQMLEEKVKTNKSAVEPENLAILFSNSPESLKDAQFLCAPDGSQNTFPIEDWLALRCSI</sequence>
<keyword evidence="4" id="KW-1185">Reference proteome</keyword>
<feature type="domain" description="MYB-CC type transcription factor LHEQLE-containing" evidence="1">
    <location>
        <begin position="1"/>
        <end position="29"/>
    </location>
</feature>
<dbReference type="InterPro" id="IPR025756">
    <property type="entry name" value="Myb_CC_LHEQLE"/>
</dbReference>
<protein>
    <submittedName>
        <fullName evidence="2">(wild Malaysian banana) hypothetical protein</fullName>
    </submittedName>
</protein>
<dbReference type="EnsemblPlants" id="Ma07_t06470.1">
    <property type="protein sequence ID" value="Ma07_p06470.1"/>
    <property type="gene ID" value="Ma07_g06470"/>
</dbReference>
<accession>A0A804JSV9</accession>
<evidence type="ECO:0000313" key="2">
    <source>
        <dbReference type="EMBL" id="CAG1855802.1"/>
    </source>
</evidence>
<dbReference type="EMBL" id="HG996473">
    <property type="protein sequence ID" value="CAG1855802.1"/>
    <property type="molecule type" value="Genomic_DNA"/>
</dbReference>
<gene>
    <name evidence="2" type="ORF">GSMUA_48360.1</name>
</gene>
<evidence type="ECO:0000313" key="3">
    <source>
        <dbReference type="EnsemblPlants" id="Ma07_p06470.1"/>
    </source>
</evidence>